<dbReference type="InterPro" id="IPR005612">
    <property type="entry name" value="CCAAT-binding_factor"/>
</dbReference>
<evidence type="ECO:0000259" key="2">
    <source>
        <dbReference type="Pfam" id="PF03914"/>
    </source>
</evidence>
<dbReference type="EMBL" id="MLAK01001337">
    <property type="protein sequence ID" value="OHS94212.1"/>
    <property type="molecule type" value="Genomic_DNA"/>
</dbReference>
<dbReference type="AlphaFoldDB" id="A0A1J4JAC4"/>
<proteinExistence type="inferred from homology"/>
<dbReference type="GO" id="GO:0032040">
    <property type="term" value="C:small-subunit processome"/>
    <property type="evidence" value="ECO:0007669"/>
    <property type="project" value="TreeGrafter"/>
</dbReference>
<dbReference type="GO" id="GO:0030692">
    <property type="term" value="C:Noc4p-Nop14p complex"/>
    <property type="evidence" value="ECO:0007669"/>
    <property type="project" value="TreeGrafter"/>
</dbReference>
<reference evidence="3" key="1">
    <citation type="submission" date="2016-10" db="EMBL/GenBank/DDBJ databases">
        <authorList>
            <person name="Benchimol M."/>
            <person name="Almeida L.G."/>
            <person name="Vasconcelos A.T."/>
            <person name="Perreira-Neves A."/>
            <person name="Rosa I.A."/>
            <person name="Tasca T."/>
            <person name="Bogo M.R."/>
            <person name="de Souza W."/>
        </authorList>
    </citation>
    <scope>NUCLEOTIDE SEQUENCE [LARGE SCALE GENOMIC DNA]</scope>
    <source>
        <strain evidence="3">K</strain>
    </source>
</reference>
<evidence type="ECO:0000313" key="4">
    <source>
        <dbReference type="Proteomes" id="UP000179807"/>
    </source>
</evidence>
<gene>
    <name evidence="3" type="ORF">TRFO_11288</name>
</gene>
<name>A0A1J4JAC4_9EUKA</name>
<organism evidence="3 4">
    <name type="scientific">Tritrichomonas foetus</name>
    <dbReference type="NCBI Taxonomy" id="1144522"/>
    <lineage>
        <taxon>Eukaryota</taxon>
        <taxon>Metamonada</taxon>
        <taxon>Parabasalia</taxon>
        <taxon>Tritrichomonadida</taxon>
        <taxon>Tritrichomonadidae</taxon>
        <taxon>Tritrichomonas</taxon>
    </lineage>
</organism>
<protein>
    <recommendedName>
        <fullName evidence="2">CCAAT-binding factor domain-containing protein</fullName>
    </recommendedName>
</protein>
<dbReference type="Pfam" id="PF03914">
    <property type="entry name" value="CBF"/>
    <property type="match status" value="1"/>
</dbReference>
<dbReference type="GeneID" id="94830658"/>
<dbReference type="InterPro" id="IPR027193">
    <property type="entry name" value="Noc4"/>
</dbReference>
<dbReference type="GO" id="GO:0042254">
    <property type="term" value="P:ribosome biogenesis"/>
    <property type="evidence" value="ECO:0007669"/>
    <property type="project" value="InterPro"/>
</dbReference>
<evidence type="ECO:0000313" key="3">
    <source>
        <dbReference type="EMBL" id="OHS94212.1"/>
    </source>
</evidence>
<feature type="domain" description="CCAAT-binding factor" evidence="2">
    <location>
        <begin position="227"/>
        <end position="326"/>
    </location>
</feature>
<sequence length="411" mass="46281">MSIQGVLSTDDGMRELDRILDTFISADDSFDDALVELSLFFIRHLKTKLFPITAMTEFPSSIQKQVYTWIESKYNKFCEYLNNNEFPLSESVASSIGSILLFDPNKTLIPAAAAAFIRNGIFQDESEVTSMAEFQDEVYQKVVELLPDRQEIALRVLTTEFPNPIKSNNFSTLFLKFVSLPPSDESIMELFHKFDSILSRVDDKLITYDFLHQQFDKGSIFASLSLPFLVSVAQSRAVDAPKFYQIAFKAITPQSLSSPHRSRFLDTLIRVLSPKTRPAAESIAFAVKLSRMLPLVPVDAQLDILSILQALVRAHECVAELLEPKEGPISNVDGELEDCQPQTLWEVRALRNSEISLIAEQAKTLGQRWVPPDFCSFKLAEAIESCKAKPKVSERIGNWGAGLDPAIWNFR</sequence>
<dbReference type="PANTHER" id="PTHR12455:SF0">
    <property type="entry name" value="NUCLEOLAR COMPLEX PROTEIN 4 HOMOLOG"/>
    <property type="match status" value="1"/>
</dbReference>
<keyword evidence="4" id="KW-1185">Reference proteome</keyword>
<dbReference type="OrthoDB" id="10263185at2759"/>
<dbReference type="PANTHER" id="PTHR12455">
    <property type="entry name" value="NUCLEOLAR COMPLEX PROTEIN 4"/>
    <property type="match status" value="1"/>
</dbReference>
<dbReference type="Proteomes" id="UP000179807">
    <property type="component" value="Unassembled WGS sequence"/>
</dbReference>
<dbReference type="VEuPathDB" id="TrichDB:TRFO_11288"/>
<evidence type="ECO:0000256" key="1">
    <source>
        <dbReference type="ARBA" id="ARBA00007797"/>
    </source>
</evidence>
<comment type="similarity">
    <text evidence="1">Belongs to the CBF/MAK21 family.</text>
</comment>
<accession>A0A1J4JAC4</accession>
<comment type="caution">
    <text evidence="3">The sequence shown here is derived from an EMBL/GenBank/DDBJ whole genome shotgun (WGS) entry which is preliminary data.</text>
</comment>
<dbReference type="RefSeq" id="XP_068347349.1">
    <property type="nucleotide sequence ID" value="XM_068495954.1"/>
</dbReference>